<gene>
    <name evidence="1" type="ORF">DYBT9623_04986</name>
</gene>
<dbReference type="Proteomes" id="UP000679725">
    <property type="component" value="Unassembled WGS sequence"/>
</dbReference>
<evidence type="ECO:0000313" key="1">
    <source>
        <dbReference type="EMBL" id="CAG5074212.1"/>
    </source>
</evidence>
<sequence>MKADRLLICDLDFSGSNQFDAQESLYFNAGADSTEGILQTAFNIISSRKITNVFIIVHGISTTNSNGYNGMSMVAGYSLPQKVGGFGLALGQELIDVTNDFLFRKWAPCKLSNIVFLSCSAANSDPAKVGGWGDGKLMLQHIANATGANVYCADAMQYINRDWEGDMFRFPPHSTSRGIRVNRPYPGILKRTFASYMESLDSWAE</sequence>
<reference evidence="1 2" key="1">
    <citation type="submission" date="2021-04" db="EMBL/GenBank/DDBJ databases">
        <authorList>
            <person name="Rodrigo-Torres L."/>
            <person name="Arahal R. D."/>
            <person name="Lucena T."/>
        </authorList>
    </citation>
    <scope>NUCLEOTIDE SEQUENCE [LARGE SCALE GENOMIC DNA]</scope>
    <source>
        <strain evidence="1 2">CECT 9623</strain>
    </source>
</reference>
<dbReference type="EMBL" id="CAJRAU010000010">
    <property type="protein sequence ID" value="CAG5074212.1"/>
    <property type="molecule type" value="Genomic_DNA"/>
</dbReference>
<accession>A0ABM8UX96</accession>
<name>A0ABM8UX96_9BACT</name>
<organism evidence="1 2">
    <name type="scientific">Dyadobacter linearis</name>
    <dbReference type="NCBI Taxonomy" id="2823330"/>
    <lineage>
        <taxon>Bacteria</taxon>
        <taxon>Pseudomonadati</taxon>
        <taxon>Bacteroidota</taxon>
        <taxon>Cytophagia</taxon>
        <taxon>Cytophagales</taxon>
        <taxon>Spirosomataceae</taxon>
        <taxon>Dyadobacter</taxon>
    </lineage>
</organism>
<proteinExistence type="predicted"/>
<protein>
    <recommendedName>
        <fullName evidence="3">Peptidase C80 domain-containing protein</fullName>
    </recommendedName>
</protein>
<evidence type="ECO:0008006" key="3">
    <source>
        <dbReference type="Google" id="ProtNLM"/>
    </source>
</evidence>
<dbReference type="RefSeq" id="WP_215236248.1">
    <property type="nucleotide sequence ID" value="NZ_CAJRAU010000010.1"/>
</dbReference>
<comment type="caution">
    <text evidence="1">The sequence shown here is derived from an EMBL/GenBank/DDBJ whole genome shotgun (WGS) entry which is preliminary data.</text>
</comment>
<evidence type="ECO:0000313" key="2">
    <source>
        <dbReference type="Proteomes" id="UP000679725"/>
    </source>
</evidence>
<keyword evidence="2" id="KW-1185">Reference proteome</keyword>